<dbReference type="GO" id="GO:0008967">
    <property type="term" value="F:phosphoglycolate phosphatase activity"/>
    <property type="evidence" value="ECO:0007669"/>
    <property type="project" value="TreeGrafter"/>
</dbReference>
<accession>A0A1X3G8N5</accession>
<feature type="compositionally biased region" description="Polar residues" evidence="1">
    <location>
        <begin position="20"/>
        <end position="36"/>
    </location>
</feature>
<dbReference type="NCBIfam" id="TIGR01509">
    <property type="entry name" value="HAD-SF-IA-v3"/>
    <property type="match status" value="1"/>
</dbReference>
<dbReference type="PANTHER" id="PTHR43434:SF16">
    <property type="entry name" value="BLL8046 PROTEIN"/>
    <property type="match status" value="1"/>
</dbReference>
<dbReference type="SFLD" id="SFLDG01129">
    <property type="entry name" value="C1.5:_HAD__Beta-PGM__Phosphata"/>
    <property type="match status" value="1"/>
</dbReference>
<dbReference type="GO" id="GO:0005829">
    <property type="term" value="C:cytosol"/>
    <property type="evidence" value="ECO:0007669"/>
    <property type="project" value="TreeGrafter"/>
</dbReference>
<dbReference type="InterPro" id="IPR041492">
    <property type="entry name" value="HAD_2"/>
</dbReference>
<dbReference type="PANTHER" id="PTHR43434">
    <property type="entry name" value="PHOSPHOGLYCOLATE PHOSPHATASE"/>
    <property type="match status" value="1"/>
</dbReference>
<dbReference type="Gene3D" id="3.40.50.1000">
    <property type="entry name" value="HAD superfamily/HAD-like"/>
    <property type="match status" value="1"/>
</dbReference>
<evidence type="ECO:0000313" key="2">
    <source>
        <dbReference type="EMBL" id="OSJ19074.1"/>
    </source>
</evidence>
<dbReference type="CDD" id="cd07505">
    <property type="entry name" value="HAD_BPGM-like"/>
    <property type="match status" value="1"/>
</dbReference>
<dbReference type="SFLD" id="SFLDG01135">
    <property type="entry name" value="C1.5.6:_HAD__Beta-PGM__Phospha"/>
    <property type="match status" value="1"/>
</dbReference>
<dbReference type="Gene3D" id="1.10.150.240">
    <property type="entry name" value="Putative phosphatase, domain 2"/>
    <property type="match status" value="1"/>
</dbReference>
<dbReference type="FunFam" id="1.10.150.240:FF:000064">
    <property type="entry name" value="Putative phosphoglycolate phosphatase"/>
    <property type="match status" value="1"/>
</dbReference>
<evidence type="ECO:0000256" key="1">
    <source>
        <dbReference type="SAM" id="MobiDB-lite"/>
    </source>
</evidence>
<dbReference type="NCBIfam" id="TIGR01549">
    <property type="entry name" value="HAD-SF-IA-v1"/>
    <property type="match status" value="1"/>
</dbReference>
<comment type="caution">
    <text evidence="2">The sequence shown here is derived from an EMBL/GenBank/DDBJ whole genome shotgun (WGS) entry which is preliminary data.</text>
</comment>
<name>A0A1X3G8N5_9BRAD</name>
<dbReference type="EMBL" id="NAFI01000116">
    <property type="protein sequence ID" value="OSJ19074.1"/>
    <property type="molecule type" value="Genomic_DNA"/>
</dbReference>
<gene>
    <name evidence="2" type="ORF">BSZ18_00990</name>
</gene>
<dbReference type="InterPro" id="IPR023198">
    <property type="entry name" value="PGP-like_dom2"/>
</dbReference>
<proteinExistence type="predicted"/>
<dbReference type="Proteomes" id="UP000193553">
    <property type="component" value="Unassembled WGS sequence"/>
</dbReference>
<dbReference type="InterPro" id="IPR036412">
    <property type="entry name" value="HAD-like_sf"/>
</dbReference>
<dbReference type="InterPro" id="IPR006439">
    <property type="entry name" value="HAD-SF_hydro_IA"/>
</dbReference>
<dbReference type="SFLD" id="SFLDS00003">
    <property type="entry name" value="Haloacid_Dehalogenase"/>
    <property type="match status" value="1"/>
</dbReference>
<reference evidence="2 3" key="1">
    <citation type="submission" date="2017-03" db="EMBL/GenBank/DDBJ databases">
        <title>Whole genome sequences of fourteen strains of Bradyrhizobium canariense and one strain of Bradyrhizobium japonicum isolated from Lupinus (Papilionoideae: Genisteae) species in Algeria.</title>
        <authorList>
            <person name="Crovadore J."/>
            <person name="Chekireb D."/>
            <person name="Brachmann A."/>
            <person name="Chablais R."/>
            <person name="Cochard B."/>
            <person name="Lefort F."/>
        </authorList>
    </citation>
    <scope>NUCLEOTIDE SEQUENCE [LARGE SCALE GENOMIC DNA]</scope>
    <source>
        <strain evidence="2 3">UBMA195</strain>
    </source>
</reference>
<organism evidence="2 3">
    <name type="scientific">Bradyrhizobium canariense</name>
    <dbReference type="NCBI Taxonomy" id="255045"/>
    <lineage>
        <taxon>Bacteria</taxon>
        <taxon>Pseudomonadati</taxon>
        <taxon>Pseudomonadota</taxon>
        <taxon>Alphaproteobacteria</taxon>
        <taxon>Hyphomicrobiales</taxon>
        <taxon>Nitrobacteraceae</taxon>
        <taxon>Bradyrhizobium</taxon>
    </lineage>
</organism>
<dbReference type="SUPFAM" id="SSF56784">
    <property type="entry name" value="HAD-like"/>
    <property type="match status" value="1"/>
</dbReference>
<dbReference type="AlphaFoldDB" id="A0A1X3G8N5"/>
<dbReference type="GO" id="GO:0006281">
    <property type="term" value="P:DNA repair"/>
    <property type="evidence" value="ECO:0007669"/>
    <property type="project" value="TreeGrafter"/>
</dbReference>
<dbReference type="PRINTS" id="PR00413">
    <property type="entry name" value="HADHALOGNASE"/>
</dbReference>
<evidence type="ECO:0000313" key="3">
    <source>
        <dbReference type="Proteomes" id="UP000193553"/>
    </source>
</evidence>
<protein>
    <submittedName>
        <fullName evidence="2">HAD family hydrolase</fullName>
    </submittedName>
</protein>
<sequence>MSSNGTSEREAPSGGKTAHPISTGTWPRTRPTPNGTQRLAAHAREDPELTKAAFFDVDGTLLDSVDLHALSWHEAMVKFGHDVSFEQARGQIGKGGDKLIPQLLSEEAQRDHGNEMEEWRSNRFKSQYLPLVRPFSAVPDLLRRVRDAGVRIAVASSAKKDELAKYLEIAGIGDLVDVTTSSDDVQESKPAPDIFEAVLKKLGVEGHDAVAIGDTPYDAEAARKAQIAIVGVLCGGFTGSSLRQAGCVQVYPGPAALLACFRDSLLAR</sequence>
<dbReference type="Pfam" id="PF13419">
    <property type="entry name" value="HAD_2"/>
    <property type="match status" value="1"/>
</dbReference>
<keyword evidence="2" id="KW-0378">Hydrolase</keyword>
<feature type="region of interest" description="Disordered" evidence="1">
    <location>
        <begin position="1"/>
        <end position="36"/>
    </location>
</feature>
<dbReference type="InterPro" id="IPR023214">
    <property type="entry name" value="HAD_sf"/>
</dbReference>
<dbReference type="InterPro" id="IPR050155">
    <property type="entry name" value="HAD-like_hydrolase_sf"/>
</dbReference>